<evidence type="ECO:0000256" key="1">
    <source>
        <dbReference type="SAM" id="SignalP"/>
    </source>
</evidence>
<dbReference type="EMBL" id="JAJOMB010000017">
    <property type="protein sequence ID" value="MCD5314524.1"/>
    <property type="molecule type" value="Genomic_DNA"/>
</dbReference>
<comment type="caution">
    <text evidence="2">The sequence shown here is derived from an EMBL/GenBank/DDBJ whole genome shotgun (WGS) entry which is preliminary data.</text>
</comment>
<keyword evidence="1" id="KW-0732">Signal</keyword>
<gene>
    <name evidence="2" type="ORF">LR394_26805</name>
</gene>
<evidence type="ECO:0008006" key="4">
    <source>
        <dbReference type="Google" id="ProtNLM"/>
    </source>
</evidence>
<reference evidence="2" key="1">
    <citation type="submission" date="2021-11" db="EMBL/GenBank/DDBJ databases">
        <title>Streptomyces corallinus and Kineosporia corallina sp. nov., two new coral-derived marine actinobacteria.</title>
        <authorList>
            <person name="Buangrab K."/>
            <person name="Sutthacheep M."/>
            <person name="Yeemin T."/>
            <person name="Harunari E."/>
            <person name="Igarashi Y."/>
            <person name="Sripreechasak P."/>
            <person name="Kanchanasin P."/>
            <person name="Tanasupawat S."/>
            <person name="Phongsopitanun W."/>
        </authorList>
    </citation>
    <scope>NUCLEOTIDE SEQUENCE</scope>
    <source>
        <strain evidence="2">JCM 31032</strain>
    </source>
</reference>
<evidence type="ECO:0000313" key="3">
    <source>
        <dbReference type="Proteomes" id="UP001138997"/>
    </source>
</evidence>
<evidence type="ECO:0000313" key="2">
    <source>
        <dbReference type="EMBL" id="MCD5314524.1"/>
    </source>
</evidence>
<proteinExistence type="predicted"/>
<feature type="signal peptide" evidence="1">
    <location>
        <begin position="1"/>
        <end position="22"/>
    </location>
</feature>
<protein>
    <recommendedName>
        <fullName evidence="4">Secreted protein</fullName>
    </recommendedName>
</protein>
<accession>A0A9X1NJ39</accession>
<organism evidence="2 3">
    <name type="scientific">Kineosporia babensis</name>
    <dbReference type="NCBI Taxonomy" id="499548"/>
    <lineage>
        <taxon>Bacteria</taxon>
        <taxon>Bacillati</taxon>
        <taxon>Actinomycetota</taxon>
        <taxon>Actinomycetes</taxon>
        <taxon>Kineosporiales</taxon>
        <taxon>Kineosporiaceae</taxon>
        <taxon>Kineosporia</taxon>
    </lineage>
</organism>
<keyword evidence="3" id="KW-1185">Reference proteome</keyword>
<feature type="chain" id="PRO_5040812523" description="Secreted protein" evidence="1">
    <location>
        <begin position="23"/>
        <end position="229"/>
    </location>
</feature>
<sequence length="229" mass="23468">MTAATLLGASALTLGSASVASAAVAGDPTGSTGTEVCAPNGNEVPQGAAFAGAGDVDGDGANDEVWVSDSLKGIRTASGAVYSQPIANAGGPEVGVRVLHLNHDVVALIEQGRSTYVTAFADCGLVDTYDKDGQPLRYDRGLSDPYRDLGCIGDDDYSELNELTLGYDLSFKDQPWSVEQTVLEVTEDGTGATGIDGSVNRYPTEEQARAALDELAAGNTCSTEVATLA</sequence>
<dbReference type="AlphaFoldDB" id="A0A9X1NJ39"/>
<dbReference type="RefSeq" id="WP_231447121.1">
    <property type="nucleotide sequence ID" value="NZ_JAJOMB010000017.1"/>
</dbReference>
<dbReference type="Proteomes" id="UP001138997">
    <property type="component" value="Unassembled WGS sequence"/>
</dbReference>
<name>A0A9X1NJ39_9ACTN</name>